<dbReference type="EMBL" id="JBEPNW010000002">
    <property type="protein sequence ID" value="MET3865263.1"/>
    <property type="molecule type" value="Genomic_DNA"/>
</dbReference>
<reference evidence="4 5" key="1">
    <citation type="submission" date="2024-06" db="EMBL/GenBank/DDBJ databases">
        <title>Genomics of switchgrass bacterial isolates.</title>
        <authorList>
            <person name="Shade A."/>
        </authorList>
    </citation>
    <scope>NUCLEOTIDE SEQUENCE [LARGE SCALE GENOMIC DNA]</scope>
    <source>
        <strain evidence="4 5">PvP084</strain>
    </source>
</reference>
<dbReference type="Gene3D" id="2.120.10.30">
    <property type="entry name" value="TolB, C-terminal domain"/>
    <property type="match status" value="1"/>
</dbReference>
<evidence type="ECO:0000256" key="1">
    <source>
        <dbReference type="ARBA" id="ARBA00022801"/>
    </source>
</evidence>
<accession>A0ABV2NFP5</accession>
<dbReference type="InterPro" id="IPR011042">
    <property type="entry name" value="6-blade_b-propeller_TolB-like"/>
</dbReference>
<dbReference type="InterPro" id="IPR005511">
    <property type="entry name" value="SMP-30"/>
</dbReference>
<organism evidence="4 5">
    <name type="scientific">Methylobacterium radiotolerans</name>
    <dbReference type="NCBI Taxonomy" id="31998"/>
    <lineage>
        <taxon>Bacteria</taxon>
        <taxon>Pseudomonadati</taxon>
        <taxon>Pseudomonadota</taxon>
        <taxon>Alphaproteobacteria</taxon>
        <taxon>Hyphomicrobiales</taxon>
        <taxon>Methylobacteriaceae</taxon>
        <taxon>Methylobacterium</taxon>
    </lineage>
</organism>
<feature type="compositionally biased region" description="Basic and acidic residues" evidence="2">
    <location>
        <begin position="18"/>
        <end position="28"/>
    </location>
</feature>
<comment type="caution">
    <text evidence="4">The sequence shown here is derived from an EMBL/GenBank/DDBJ whole genome shotgun (WGS) entry which is preliminary data.</text>
</comment>
<feature type="region of interest" description="Disordered" evidence="2">
    <location>
        <begin position="1"/>
        <end position="28"/>
    </location>
</feature>
<keyword evidence="1 4" id="KW-0378">Hydrolase</keyword>
<dbReference type="PANTHER" id="PTHR47572:SF4">
    <property type="entry name" value="LACTONASE DRP35"/>
    <property type="match status" value="1"/>
</dbReference>
<sequence>MNAEPASNLLRRPGPPEPVHHVDPPRASDPRFTEVVPYHARLVSLYDQAVFSEGPTWWPARDILVWSDVEGRRVLGWHADGCVRVVIDATPFINGNTVDRDGNLIHCEHGNRRLSRTSPDGHYEALVETYEGRRFNAPNDVVCAADGALWFTDPAYGLRLPRQGVLAASDLGHHSVYRFDPADGSVRRMADLGQPNGLAFSPDGHTLYVSDTSRTEGGDGHTIHAYAVVDDRTLGEPRVFAEVEPGVPDGFRVDHRGWIWTSSEAGVQVLSAEGHRLGLIPTPQVCSNLCFSPEQQRLFITSKQHLYALDLAAPVDRGEITASSERSGNS</sequence>
<gene>
    <name evidence="4" type="ORF">ABIC20_002572</name>
</gene>
<dbReference type="EC" id="3.1.1.17" evidence="4"/>
<dbReference type="PANTHER" id="PTHR47572">
    <property type="entry name" value="LIPOPROTEIN-RELATED"/>
    <property type="match status" value="1"/>
</dbReference>
<dbReference type="InterPro" id="IPR013658">
    <property type="entry name" value="SGL"/>
</dbReference>
<evidence type="ECO:0000256" key="2">
    <source>
        <dbReference type="SAM" id="MobiDB-lite"/>
    </source>
</evidence>
<dbReference type="PRINTS" id="PR01790">
    <property type="entry name" value="SMP30FAMILY"/>
</dbReference>
<proteinExistence type="predicted"/>
<feature type="domain" description="SMP-30/Gluconolactonase/LRE-like region" evidence="3">
    <location>
        <begin position="51"/>
        <end position="303"/>
    </location>
</feature>
<evidence type="ECO:0000313" key="5">
    <source>
        <dbReference type="Proteomes" id="UP001549119"/>
    </source>
</evidence>
<dbReference type="RefSeq" id="WP_354404627.1">
    <property type="nucleotide sequence ID" value="NZ_JBEPNW010000002.1"/>
</dbReference>
<dbReference type="SUPFAM" id="SSF63829">
    <property type="entry name" value="Calcium-dependent phosphotriesterase"/>
    <property type="match status" value="1"/>
</dbReference>
<name>A0ABV2NFP5_9HYPH</name>
<dbReference type="InterPro" id="IPR051262">
    <property type="entry name" value="SMP-30/CGR1_Lactonase"/>
</dbReference>
<dbReference type="Proteomes" id="UP001549119">
    <property type="component" value="Unassembled WGS sequence"/>
</dbReference>
<evidence type="ECO:0000313" key="4">
    <source>
        <dbReference type="EMBL" id="MET3865263.1"/>
    </source>
</evidence>
<evidence type="ECO:0000259" key="3">
    <source>
        <dbReference type="Pfam" id="PF08450"/>
    </source>
</evidence>
<protein>
    <submittedName>
        <fullName evidence="4">Gluconolactonase</fullName>
        <ecNumber evidence="4">3.1.1.17</ecNumber>
    </submittedName>
</protein>
<keyword evidence="5" id="KW-1185">Reference proteome</keyword>
<dbReference type="GO" id="GO:0004341">
    <property type="term" value="F:gluconolactonase activity"/>
    <property type="evidence" value="ECO:0007669"/>
    <property type="project" value="UniProtKB-EC"/>
</dbReference>
<dbReference type="Pfam" id="PF08450">
    <property type="entry name" value="SGL"/>
    <property type="match status" value="1"/>
</dbReference>